<dbReference type="SUPFAM" id="SSF51735">
    <property type="entry name" value="NAD(P)-binding Rossmann-fold domains"/>
    <property type="match status" value="1"/>
</dbReference>
<dbReference type="Gene3D" id="1.10.1040.10">
    <property type="entry name" value="N-(1-d-carboxylethyl)-l-norvaline Dehydrogenase, domain 2"/>
    <property type="match status" value="1"/>
</dbReference>
<dbReference type="GO" id="GO:0006635">
    <property type="term" value="P:fatty acid beta-oxidation"/>
    <property type="evidence" value="ECO:0007669"/>
    <property type="project" value="TreeGrafter"/>
</dbReference>
<name>A0A6J6PQ49_9ZZZZ</name>
<dbReference type="PANTHER" id="PTHR48075:SF5">
    <property type="entry name" value="3-HYDROXYBUTYRYL-COA DEHYDROGENASE"/>
    <property type="match status" value="1"/>
</dbReference>
<dbReference type="Gene3D" id="3.40.50.720">
    <property type="entry name" value="NAD(P)-binding Rossmann-like Domain"/>
    <property type="match status" value="1"/>
</dbReference>
<dbReference type="InterPro" id="IPR008927">
    <property type="entry name" value="6-PGluconate_DH-like_C_sf"/>
</dbReference>
<dbReference type="InterPro" id="IPR006108">
    <property type="entry name" value="3HC_DH_C"/>
</dbReference>
<organism evidence="4">
    <name type="scientific">freshwater metagenome</name>
    <dbReference type="NCBI Taxonomy" id="449393"/>
    <lineage>
        <taxon>unclassified sequences</taxon>
        <taxon>metagenomes</taxon>
        <taxon>ecological metagenomes</taxon>
    </lineage>
</organism>
<proteinExistence type="predicted"/>
<feature type="domain" description="3-hydroxyacyl-CoA dehydrogenase C-terminal" evidence="2">
    <location>
        <begin position="186"/>
        <end position="286"/>
    </location>
</feature>
<dbReference type="InterPro" id="IPR013328">
    <property type="entry name" value="6PGD_dom2"/>
</dbReference>
<dbReference type="PANTHER" id="PTHR48075">
    <property type="entry name" value="3-HYDROXYACYL-COA DEHYDROGENASE FAMILY PROTEIN"/>
    <property type="match status" value="1"/>
</dbReference>
<sequence>MKIERVAVIGAGLMGSGIAQVSALAGKQVRVFDNADLARGESLLGESLARFVKKGTLTQDAAEELRARIEFTSDFAHAVAECDIAIEAVFEKLEVKQDIFHRLDQFAPAHAILASNTSALPISQIASVVKDPSRVVGTHFFSPVPMMKLCELVRGQETSDETLQIAREFAESIGKECIVVNRDIAGFVTTRLILTLVLEAARLVESGIATVEDVDLACKLGFGHAMGPLATADLTGIDVLRNASLNIVNEGETIEAAEHFLPPALINELVAQGKLGRKSGSGFHTY</sequence>
<dbReference type="InterPro" id="IPR006176">
    <property type="entry name" value="3-OHacyl-CoA_DH_NAD-bd"/>
</dbReference>
<evidence type="ECO:0000259" key="2">
    <source>
        <dbReference type="Pfam" id="PF00725"/>
    </source>
</evidence>
<accession>A0A6J6PQ49</accession>
<evidence type="ECO:0000259" key="3">
    <source>
        <dbReference type="Pfam" id="PF02737"/>
    </source>
</evidence>
<dbReference type="InterPro" id="IPR022694">
    <property type="entry name" value="3-OHacyl-CoA_DH"/>
</dbReference>
<dbReference type="InterPro" id="IPR036291">
    <property type="entry name" value="NAD(P)-bd_dom_sf"/>
</dbReference>
<evidence type="ECO:0000313" key="4">
    <source>
        <dbReference type="EMBL" id="CAB4698618.1"/>
    </source>
</evidence>
<reference evidence="4" key="1">
    <citation type="submission" date="2020-05" db="EMBL/GenBank/DDBJ databases">
        <authorList>
            <person name="Chiriac C."/>
            <person name="Salcher M."/>
            <person name="Ghai R."/>
            <person name="Kavagutti S V."/>
        </authorList>
    </citation>
    <scope>NUCLEOTIDE SEQUENCE</scope>
</reference>
<dbReference type="SUPFAM" id="SSF48179">
    <property type="entry name" value="6-phosphogluconate dehydrogenase C-terminal domain-like"/>
    <property type="match status" value="1"/>
</dbReference>
<keyword evidence="1" id="KW-0560">Oxidoreductase</keyword>
<dbReference type="PIRSF" id="PIRSF000105">
    <property type="entry name" value="HCDH"/>
    <property type="match status" value="1"/>
</dbReference>
<dbReference type="FunFam" id="3.40.50.720:FF:000009">
    <property type="entry name" value="Fatty oxidation complex, alpha subunit"/>
    <property type="match status" value="1"/>
</dbReference>
<dbReference type="EMBL" id="CAEZXN010000022">
    <property type="protein sequence ID" value="CAB4698618.1"/>
    <property type="molecule type" value="Genomic_DNA"/>
</dbReference>
<dbReference type="Pfam" id="PF00725">
    <property type="entry name" value="3HCDH"/>
    <property type="match status" value="1"/>
</dbReference>
<dbReference type="AlphaFoldDB" id="A0A6J6PQ49"/>
<gene>
    <name evidence="4" type="ORF">UFOPK2423_01042</name>
</gene>
<evidence type="ECO:0000256" key="1">
    <source>
        <dbReference type="ARBA" id="ARBA00023002"/>
    </source>
</evidence>
<protein>
    <submittedName>
        <fullName evidence="4">Unannotated protein</fullName>
    </submittedName>
</protein>
<dbReference type="Pfam" id="PF02737">
    <property type="entry name" value="3HCDH_N"/>
    <property type="match status" value="1"/>
</dbReference>
<feature type="domain" description="3-hydroxyacyl-CoA dehydrogenase NAD binding" evidence="3">
    <location>
        <begin position="6"/>
        <end position="183"/>
    </location>
</feature>
<dbReference type="GO" id="GO:0070403">
    <property type="term" value="F:NAD+ binding"/>
    <property type="evidence" value="ECO:0007669"/>
    <property type="project" value="InterPro"/>
</dbReference>
<dbReference type="GO" id="GO:0008691">
    <property type="term" value="F:3-hydroxybutyryl-CoA dehydrogenase activity"/>
    <property type="evidence" value="ECO:0007669"/>
    <property type="project" value="TreeGrafter"/>
</dbReference>